<accession>A0A4R6Q6E0</accession>
<evidence type="ECO:0000313" key="2">
    <source>
        <dbReference type="EMBL" id="TDP58024.1"/>
    </source>
</evidence>
<keyword evidence="3" id="KW-1185">Reference proteome</keyword>
<gene>
    <name evidence="2" type="ORF">BC748_2539</name>
</gene>
<dbReference type="EMBL" id="SNXR01000016">
    <property type="protein sequence ID" value="TDP58024.1"/>
    <property type="molecule type" value="Genomic_DNA"/>
</dbReference>
<feature type="signal peptide" evidence="1">
    <location>
        <begin position="1"/>
        <end position="21"/>
    </location>
</feature>
<proteinExistence type="predicted"/>
<dbReference type="AlphaFoldDB" id="A0A4R6Q6E0"/>
<evidence type="ECO:0000256" key="1">
    <source>
        <dbReference type="SAM" id="SignalP"/>
    </source>
</evidence>
<dbReference type="Proteomes" id="UP000295260">
    <property type="component" value="Unassembled WGS sequence"/>
</dbReference>
<organism evidence="2 3">
    <name type="scientific">Flavobacterium dankookense</name>
    <dbReference type="NCBI Taxonomy" id="706186"/>
    <lineage>
        <taxon>Bacteria</taxon>
        <taxon>Pseudomonadati</taxon>
        <taxon>Bacteroidota</taxon>
        <taxon>Flavobacteriia</taxon>
        <taxon>Flavobacteriales</taxon>
        <taxon>Flavobacteriaceae</taxon>
        <taxon>Flavobacterium</taxon>
    </lineage>
</organism>
<reference evidence="2 3" key="1">
    <citation type="submission" date="2019-03" db="EMBL/GenBank/DDBJ databases">
        <title>Genomic Encyclopedia of Archaeal and Bacterial Type Strains, Phase II (KMG-II): from individual species to whole genera.</title>
        <authorList>
            <person name="Goeker M."/>
        </authorList>
    </citation>
    <scope>NUCLEOTIDE SEQUENCE [LARGE SCALE GENOMIC DNA]</scope>
    <source>
        <strain evidence="2 3">DSM 25687</strain>
    </source>
</reference>
<evidence type="ECO:0008006" key="4">
    <source>
        <dbReference type="Google" id="ProtNLM"/>
    </source>
</evidence>
<name>A0A4R6Q6E0_9FLAO</name>
<keyword evidence="1" id="KW-0732">Signal</keyword>
<protein>
    <recommendedName>
        <fullName evidence="4">Lipocalin-like protein</fullName>
    </recommendedName>
</protein>
<dbReference type="RefSeq" id="WP_133533755.1">
    <property type="nucleotide sequence ID" value="NZ_SNXR01000016.1"/>
</dbReference>
<dbReference type="OrthoDB" id="1361061at2"/>
<sequence>MNNLKITFLLLFILTNLKSVAQNSNAEKILGCWIFKELQFSEQVDFAEELNKNAKNTVVCFTPDGNFTNTKSGVESNKINGTYKISEDGKTIIQKSDISSENEDESAEIHSIDDKLLVFKLEFGKMVFERK</sequence>
<feature type="chain" id="PRO_5020720980" description="Lipocalin-like protein" evidence="1">
    <location>
        <begin position="22"/>
        <end position="131"/>
    </location>
</feature>
<evidence type="ECO:0000313" key="3">
    <source>
        <dbReference type="Proteomes" id="UP000295260"/>
    </source>
</evidence>
<comment type="caution">
    <text evidence="2">The sequence shown here is derived from an EMBL/GenBank/DDBJ whole genome shotgun (WGS) entry which is preliminary data.</text>
</comment>